<dbReference type="AlphaFoldDB" id="A0A1E3QPN3"/>
<keyword evidence="3 5" id="KW-0694">RNA-binding</keyword>
<dbReference type="PANTHER" id="PTHR48039">
    <property type="entry name" value="RNA-BINDING MOTIF PROTEIN 14B"/>
    <property type="match status" value="1"/>
</dbReference>
<evidence type="ECO:0000259" key="7">
    <source>
        <dbReference type="PROSITE" id="PS50102"/>
    </source>
</evidence>
<dbReference type="Pfam" id="PF00076">
    <property type="entry name" value="RRM_1"/>
    <property type="match status" value="1"/>
</dbReference>
<proteinExistence type="predicted"/>
<dbReference type="GO" id="GO:0003729">
    <property type="term" value="F:mRNA binding"/>
    <property type="evidence" value="ECO:0007669"/>
    <property type="project" value="TreeGrafter"/>
</dbReference>
<feature type="compositionally biased region" description="Basic and acidic residues" evidence="6">
    <location>
        <begin position="103"/>
        <end position="113"/>
    </location>
</feature>
<dbReference type="EMBL" id="KV454432">
    <property type="protein sequence ID" value="ODQ79598.1"/>
    <property type="molecule type" value="Genomic_DNA"/>
</dbReference>
<dbReference type="Gene3D" id="3.30.70.330">
    <property type="match status" value="2"/>
</dbReference>
<dbReference type="OrthoDB" id="439808at2759"/>
<sequence>MSTSESPENATVVEIDDRVFIRNLDYHATNEQLEAYFQEKGYQLTSAEIPKKVITRGEKTIERALGFGFVDFASKEEADRAVSEVDGTEFNGRPISLKKAHPRKDPSELLEKKTKTKAKKAPVETLDQEAAPKKKTRSRRAKKPVEEASKPKKKAVKVPLSEGTPSKDTVIVTNLPFTTSVEDLVPVFSLFETLFIHVPAKRFPRHVLEKMKEENTPARNKGFAFVKLVHEADVSKLIEQFNGFEFEERTLGLEVAVDRLRETATEEVPVEA</sequence>
<organism evidence="8 9">
    <name type="scientific">Babjeviella inositovora NRRL Y-12698</name>
    <dbReference type="NCBI Taxonomy" id="984486"/>
    <lineage>
        <taxon>Eukaryota</taxon>
        <taxon>Fungi</taxon>
        <taxon>Dikarya</taxon>
        <taxon>Ascomycota</taxon>
        <taxon>Saccharomycotina</taxon>
        <taxon>Pichiomycetes</taxon>
        <taxon>Serinales incertae sedis</taxon>
        <taxon>Babjeviella</taxon>
    </lineage>
</organism>
<dbReference type="SUPFAM" id="SSF54928">
    <property type="entry name" value="RNA-binding domain, RBD"/>
    <property type="match status" value="2"/>
</dbReference>
<dbReference type="PROSITE" id="PS50102">
    <property type="entry name" value="RRM"/>
    <property type="match status" value="2"/>
</dbReference>
<evidence type="ECO:0000256" key="6">
    <source>
        <dbReference type="SAM" id="MobiDB-lite"/>
    </source>
</evidence>
<dbReference type="InterPro" id="IPR051945">
    <property type="entry name" value="RRM_MRD1_RNA_proc_ribogen"/>
</dbReference>
<dbReference type="InterPro" id="IPR035979">
    <property type="entry name" value="RBD_domain_sf"/>
</dbReference>
<name>A0A1E3QPN3_9ASCO</name>
<accession>A0A1E3QPN3</accession>
<feature type="compositionally biased region" description="Basic residues" evidence="6">
    <location>
        <begin position="133"/>
        <end position="142"/>
    </location>
</feature>
<dbReference type="GO" id="GO:0005730">
    <property type="term" value="C:nucleolus"/>
    <property type="evidence" value="ECO:0007669"/>
    <property type="project" value="TreeGrafter"/>
</dbReference>
<feature type="domain" description="RRM" evidence="7">
    <location>
        <begin position="17"/>
        <end position="102"/>
    </location>
</feature>
<comment type="subcellular location">
    <subcellularLocation>
        <location evidence="1">Nucleus</location>
    </subcellularLocation>
</comment>
<evidence type="ECO:0000256" key="3">
    <source>
        <dbReference type="ARBA" id="ARBA00022884"/>
    </source>
</evidence>
<dbReference type="GeneID" id="30149671"/>
<feature type="region of interest" description="Disordered" evidence="6">
    <location>
        <begin position="81"/>
        <end position="161"/>
    </location>
</feature>
<protein>
    <recommendedName>
        <fullName evidence="7">RRM domain-containing protein</fullName>
    </recommendedName>
</protein>
<gene>
    <name evidence="8" type="ORF">BABINDRAFT_37319</name>
</gene>
<keyword evidence="9" id="KW-1185">Reference proteome</keyword>
<dbReference type="PANTHER" id="PTHR48039:SF5">
    <property type="entry name" value="RNA-BINDING PROTEIN 28"/>
    <property type="match status" value="1"/>
</dbReference>
<keyword evidence="2" id="KW-0677">Repeat</keyword>
<dbReference type="SMART" id="SM00360">
    <property type="entry name" value="RRM"/>
    <property type="match status" value="2"/>
</dbReference>
<dbReference type="InterPro" id="IPR000504">
    <property type="entry name" value="RRM_dom"/>
</dbReference>
<evidence type="ECO:0000313" key="9">
    <source>
        <dbReference type="Proteomes" id="UP000094336"/>
    </source>
</evidence>
<dbReference type="RefSeq" id="XP_018984926.1">
    <property type="nucleotide sequence ID" value="XM_019131818.1"/>
</dbReference>
<feature type="domain" description="RRM" evidence="7">
    <location>
        <begin position="168"/>
        <end position="258"/>
    </location>
</feature>
<reference evidence="9" key="1">
    <citation type="submission" date="2016-05" db="EMBL/GenBank/DDBJ databases">
        <title>Comparative genomics of biotechnologically important yeasts.</title>
        <authorList>
            <consortium name="DOE Joint Genome Institute"/>
            <person name="Riley R."/>
            <person name="Haridas S."/>
            <person name="Wolfe K.H."/>
            <person name="Lopes M.R."/>
            <person name="Hittinger C.T."/>
            <person name="Goker M."/>
            <person name="Salamov A."/>
            <person name="Wisecaver J."/>
            <person name="Long T.M."/>
            <person name="Aerts A.L."/>
            <person name="Barry K."/>
            <person name="Choi C."/>
            <person name="Clum A."/>
            <person name="Coughlan A.Y."/>
            <person name="Deshpande S."/>
            <person name="Douglass A.P."/>
            <person name="Hanson S.J."/>
            <person name="Klenk H.-P."/>
            <person name="Labutti K."/>
            <person name="Lapidus A."/>
            <person name="Lindquist E."/>
            <person name="Lipzen A."/>
            <person name="Meier-Kolthoff J.P."/>
            <person name="Ohm R.A."/>
            <person name="Otillar R.P."/>
            <person name="Pangilinan J."/>
            <person name="Peng Y."/>
            <person name="Rokas A."/>
            <person name="Rosa C.A."/>
            <person name="Scheuner C."/>
            <person name="Sibirny A.A."/>
            <person name="Slot J.C."/>
            <person name="Stielow J.B."/>
            <person name="Sun H."/>
            <person name="Kurtzman C.P."/>
            <person name="Blackwell M."/>
            <person name="Grigoriev I.V."/>
            <person name="Jeffries T.W."/>
        </authorList>
    </citation>
    <scope>NUCLEOTIDE SEQUENCE [LARGE SCALE GENOMIC DNA]</scope>
    <source>
        <strain evidence="9">NRRL Y-12698</strain>
    </source>
</reference>
<evidence type="ECO:0000256" key="4">
    <source>
        <dbReference type="ARBA" id="ARBA00023242"/>
    </source>
</evidence>
<evidence type="ECO:0000256" key="1">
    <source>
        <dbReference type="ARBA" id="ARBA00004123"/>
    </source>
</evidence>
<evidence type="ECO:0000256" key="5">
    <source>
        <dbReference type="PROSITE-ProRule" id="PRU00176"/>
    </source>
</evidence>
<keyword evidence="4" id="KW-0539">Nucleus</keyword>
<dbReference type="InterPro" id="IPR012677">
    <property type="entry name" value="Nucleotide-bd_a/b_plait_sf"/>
</dbReference>
<dbReference type="STRING" id="984486.A0A1E3QPN3"/>
<evidence type="ECO:0000313" key="8">
    <source>
        <dbReference type="EMBL" id="ODQ79598.1"/>
    </source>
</evidence>
<dbReference type="Proteomes" id="UP000094336">
    <property type="component" value="Unassembled WGS sequence"/>
</dbReference>
<evidence type="ECO:0000256" key="2">
    <source>
        <dbReference type="ARBA" id="ARBA00022737"/>
    </source>
</evidence>